<evidence type="ECO:0000256" key="1">
    <source>
        <dbReference type="ARBA" id="ARBA00004127"/>
    </source>
</evidence>
<dbReference type="FunCoup" id="A0A0D2VLL9">
    <property type="interactions" value="54"/>
</dbReference>
<reference evidence="9" key="1">
    <citation type="submission" date="2011-02" db="EMBL/GenBank/DDBJ databases">
        <title>The Genome Sequence of Capsaspora owczarzaki ATCC 30864.</title>
        <authorList>
            <person name="Russ C."/>
            <person name="Cuomo C."/>
            <person name="Burger G."/>
            <person name="Gray M.W."/>
            <person name="Holland P.W.H."/>
            <person name="King N."/>
            <person name="Lang F.B.F."/>
            <person name="Roger A.J."/>
            <person name="Ruiz-Trillo I."/>
            <person name="Young S.K."/>
            <person name="Zeng Q."/>
            <person name="Gargeya S."/>
            <person name="Alvarado L."/>
            <person name="Berlin A."/>
            <person name="Chapman S.B."/>
            <person name="Chen Z."/>
            <person name="Freedman E."/>
            <person name="Gellesch M."/>
            <person name="Goldberg J."/>
            <person name="Griggs A."/>
            <person name="Gujja S."/>
            <person name="Heilman E."/>
            <person name="Heiman D."/>
            <person name="Howarth C."/>
            <person name="Mehta T."/>
            <person name="Neiman D."/>
            <person name="Pearson M."/>
            <person name="Roberts A."/>
            <person name="Saif S."/>
            <person name="Shea T."/>
            <person name="Shenoy N."/>
            <person name="Sisk P."/>
            <person name="Stolte C."/>
            <person name="Sykes S."/>
            <person name="White J."/>
            <person name="Yandava C."/>
            <person name="Haas B."/>
            <person name="Nusbaum C."/>
            <person name="Birren B."/>
        </authorList>
    </citation>
    <scope>NUCLEOTIDE SEQUENCE</scope>
    <source>
        <strain evidence="9">ATCC 30864</strain>
    </source>
</reference>
<dbReference type="STRING" id="595528.A0A0D2VLL9"/>
<evidence type="ECO:0000256" key="3">
    <source>
        <dbReference type="ARBA" id="ARBA00022692"/>
    </source>
</evidence>
<dbReference type="PhylomeDB" id="A0A0D2VLL9"/>
<feature type="transmembrane region" description="Helical" evidence="7">
    <location>
        <begin position="204"/>
        <end position="224"/>
    </location>
</feature>
<comment type="function">
    <text evidence="7">Involved in the lipid remodeling steps of GPI-anchor maturation.</text>
</comment>
<evidence type="ECO:0000256" key="5">
    <source>
        <dbReference type="ARBA" id="ARBA00022989"/>
    </source>
</evidence>
<evidence type="ECO:0000313" key="8">
    <source>
        <dbReference type="EMBL" id="KJE91022.1"/>
    </source>
</evidence>
<dbReference type="Pfam" id="PF04080">
    <property type="entry name" value="Per1"/>
    <property type="match status" value="1"/>
</dbReference>
<accession>A0A0D2VLL9</accession>
<dbReference type="GO" id="GO:0016788">
    <property type="term" value="F:hydrolase activity, acting on ester bonds"/>
    <property type="evidence" value="ECO:0007669"/>
    <property type="project" value="TreeGrafter"/>
</dbReference>
<keyword evidence="9" id="KW-1185">Reference proteome</keyword>
<keyword evidence="6 7" id="KW-0472">Membrane</keyword>
<evidence type="ECO:0000256" key="6">
    <source>
        <dbReference type="ARBA" id="ARBA00023136"/>
    </source>
</evidence>
<name>A0A0D2VLL9_CAPO3</name>
<dbReference type="PANTHER" id="PTHR13148">
    <property type="entry name" value="PER1-RELATED"/>
    <property type="match status" value="1"/>
</dbReference>
<dbReference type="OrthoDB" id="419770at2759"/>
<sequence length="360" mass="40805">MLHRGSTHRLVFLIVIVVIVIVAHLAAETHASSGDRSWDYIQCCQPCFSDCARQSDKPSSLSVLDSLNPLRWTCMDECRYNCMHACTEAHVAAGQPVQQFHGKWPFTRFAGMQEPASVLFSILNGMAHIYGARRYAQAIPEQYAFRRLWIGYAVVNVNTWFWSAIYHTRDLFWTERLDYWFATASILCSMFCGLVRISNVLHRFRWLVMALMMAVFGAHVIYLSQDRFDYGYNMTASVAVFAANAMLWVLWCAFAPVHPLLPVVEPRPLQIDPQRAIDGGSYPPIPSLAYRRKALAAVVGLGLCAAFEIADFPPVFGIFDAHALWHGSTVLVIVVWYSFLIDDASYELHLARSRSAKQLR</sequence>
<dbReference type="GO" id="GO:0005789">
    <property type="term" value="C:endoplasmic reticulum membrane"/>
    <property type="evidence" value="ECO:0007669"/>
    <property type="project" value="TreeGrafter"/>
</dbReference>
<evidence type="ECO:0000256" key="7">
    <source>
        <dbReference type="RuleBase" id="RU365066"/>
    </source>
</evidence>
<organism evidence="8 9">
    <name type="scientific">Capsaspora owczarzaki (strain ATCC 30864)</name>
    <dbReference type="NCBI Taxonomy" id="595528"/>
    <lineage>
        <taxon>Eukaryota</taxon>
        <taxon>Filasterea</taxon>
        <taxon>Capsaspora</taxon>
    </lineage>
</organism>
<keyword evidence="5 7" id="KW-1133">Transmembrane helix</keyword>
<proteinExistence type="inferred from homology"/>
<dbReference type="InParanoid" id="A0A0D2VLL9"/>
<dbReference type="EMBL" id="KE346362">
    <property type="protein sequence ID" value="KJE91022.1"/>
    <property type="molecule type" value="Genomic_DNA"/>
</dbReference>
<dbReference type="RefSeq" id="XP_004348976.1">
    <property type="nucleotide sequence ID" value="XM_004348926.2"/>
</dbReference>
<keyword evidence="7" id="KW-0333">Golgi apparatus</keyword>
<gene>
    <name evidence="8" type="ORF">CAOG_002226</name>
</gene>
<feature type="transmembrane region" description="Helical" evidence="7">
    <location>
        <begin position="322"/>
        <end position="340"/>
    </location>
</feature>
<feature type="transmembrane region" description="Helical" evidence="7">
    <location>
        <begin position="236"/>
        <end position="257"/>
    </location>
</feature>
<keyword evidence="3 7" id="KW-0812">Transmembrane</keyword>
<dbReference type="GO" id="GO:0000139">
    <property type="term" value="C:Golgi membrane"/>
    <property type="evidence" value="ECO:0007669"/>
    <property type="project" value="UniProtKB-SubCell"/>
</dbReference>
<dbReference type="Proteomes" id="UP000008743">
    <property type="component" value="Unassembled WGS sequence"/>
</dbReference>
<dbReference type="eggNOG" id="KOG2970">
    <property type="taxonomic scope" value="Eukaryota"/>
</dbReference>
<dbReference type="InterPro" id="IPR007217">
    <property type="entry name" value="Per1-like"/>
</dbReference>
<protein>
    <recommendedName>
        <fullName evidence="7">Post-GPI attachment to proteins factor 3</fullName>
    </recommendedName>
</protein>
<feature type="transmembrane region" description="Helical" evidence="7">
    <location>
        <begin position="148"/>
        <end position="167"/>
    </location>
</feature>
<comment type="similarity">
    <text evidence="7">Belongs to the PGAP3 family.</text>
</comment>
<evidence type="ECO:0000256" key="4">
    <source>
        <dbReference type="ARBA" id="ARBA00022729"/>
    </source>
</evidence>
<dbReference type="AlphaFoldDB" id="A0A0D2VLL9"/>
<keyword evidence="4" id="KW-0732">Signal</keyword>
<dbReference type="OMA" id="DFMIEDC"/>
<feature type="transmembrane region" description="Helical" evidence="7">
    <location>
        <begin position="7"/>
        <end position="27"/>
    </location>
</feature>
<evidence type="ECO:0000313" key="9">
    <source>
        <dbReference type="Proteomes" id="UP000008743"/>
    </source>
</evidence>
<dbReference type="PANTHER" id="PTHR13148:SF0">
    <property type="entry name" value="POST-GPI ATTACHMENT TO PROTEINS FACTOR 3"/>
    <property type="match status" value="1"/>
</dbReference>
<comment type="subcellular location">
    <subcellularLocation>
        <location evidence="1">Endomembrane system</location>
        <topology evidence="1">Multi-pass membrane protein</topology>
    </subcellularLocation>
    <subcellularLocation>
        <location evidence="7">Golgi apparatus membrane</location>
        <topology evidence="7">Multi-pass membrane protein</topology>
    </subcellularLocation>
</comment>
<feature type="transmembrane region" description="Helical" evidence="7">
    <location>
        <begin position="294"/>
        <end position="316"/>
    </location>
</feature>
<keyword evidence="2 7" id="KW-0337">GPI-anchor biosynthesis</keyword>
<feature type="transmembrane region" description="Helical" evidence="7">
    <location>
        <begin position="179"/>
        <end position="197"/>
    </location>
</feature>
<evidence type="ECO:0000256" key="2">
    <source>
        <dbReference type="ARBA" id="ARBA00022502"/>
    </source>
</evidence>
<dbReference type="GO" id="GO:0006506">
    <property type="term" value="P:GPI anchor biosynthetic process"/>
    <property type="evidence" value="ECO:0007669"/>
    <property type="project" value="UniProtKB-KW"/>
</dbReference>